<gene>
    <name evidence="8" type="ORF">LTR82_004842</name>
</gene>
<proteinExistence type="predicted"/>
<dbReference type="SUPFAM" id="SSF56112">
    <property type="entry name" value="Protein kinase-like (PK-like)"/>
    <property type="match status" value="1"/>
</dbReference>
<evidence type="ECO:0000259" key="7">
    <source>
        <dbReference type="PROSITE" id="PS50011"/>
    </source>
</evidence>
<keyword evidence="4 5" id="KW-0067">ATP-binding</keyword>
<evidence type="ECO:0000256" key="5">
    <source>
        <dbReference type="PROSITE-ProRule" id="PRU10141"/>
    </source>
</evidence>
<keyword evidence="6" id="KW-0175">Coiled coil</keyword>
<evidence type="ECO:0000313" key="8">
    <source>
        <dbReference type="EMBL" id="KAK0324402.1"/>
    </source>
</evidence>
<comment type="caution">
    <text evidence="8">The sequence shown here is derived from an EMBL/GenBank/DDBJ whole genome shotgun (WGS) entry which is preliminary data.</text>
</comment>
<dbReference type="PROSITE" id="PS00107">
    <property type="entry name" value="PROTEIN_KINASE_ATP"/>
    <property type="match status" value="1"/>
</dbReference>
<dbReference type="InterPro" id="IPR050339">
    <property type="entry name" value="CC_SR_Kinase"/>
</dbReference>
<dbReference type="Proteomes" id="UP001168146">
    <property type="component" value="Unassembled WGS sequence"/>
</dbReference>
<feature type="coiled-coil region" evidence="6">
    <location>
        <begin position="174"/>
        <end position="201"/>
    </location>
</feature>
<dbReference type="GO" id="GO:0005634">
    <property type="term" value="C:nucleus"/>
    <property type="evidence" value="ECO:0007669"/>
    <property type="project" value="TreeGrafter"/>
</dbReference>
<evidence type="ECO:0000256" key="1">
    <source>
        <dbReference type="ARBA" id="ARBA00022679"/>
    </source>
</evidence>
<dbReference type="PANTHER" id="PTHR11042:SF190">
    <property type="entry name" value="MITOSIS INHIBITOR PROTEIN KINASE MIK1"/>
    <property type="match status" value="1"/>
</dbReference>
<protein>
    <recommendedName>
        <fullName evidence="7">Protein kinase domain-containing protein</fullName>
    </recommendedName>
</protein>
<dbReference type="Gene3D" id="3.30.200.20">
    <property type="entry name" value="Phosphorylase Kinase, domain 1"/>
    <property type="match status" value="1"/>
</dbReference>
<dbReference type="GO" id="GO:0005737">
    <property type="term" value="C:cytoplasm"/>
    <property type="evidence" value="ECO:0007669"/>
    <property type="project" value="TreeGrafter"/>
</dbReference>
<evidence type="ECO:0000256" key="3">
    <source>
        <dbReference type="ARBA" id="ARBA00022777"/>
    </source>
</evidence>
<dbReference type="Pfam" id="PF00069">
    <property type="entry name" value="Pkinase"/>
    <property type="match status" value="1"/>
</dbReference>
<dbReference type="Gene3D" id="1.10.510.10">
    <property type="entry name" value="Transferase(Phosphotransferase) domain 1"/>
    <property type="match status" value="1"/>
</dbReference>
<dbReference type="InterPro" id="IPR011009">
    <property type="entry name" value="Kinase-like_dom_sf"/>
</dbReference>
<dbReference type="GO" id="GO:0004672">
    <property type="term" value="F:protein kinase activity"/>
    <property type="evidence" value="ECO:0007669"/>
    <property type="project" value="InterPro"/>
</dbReference>
<dbReference type="InterPro" id="IPR017441">
    <property type="entry name" value="Protein_kinase_ATP_BS"/>
</dbReference>
<organism evidence="8 9">
    <name type="scientific">Friedmanniomyces endolithicus</name>
    <dbReference type="NCBI Taxonomy" id="329885"/>
    <lineage>
        <taxon>Eukaryota</taxon>
        <taxon>Fungi</taxon>
        <taxon>Dikarya</taxon>
        <taxon>Ascomycota</taxon>
        <taxon>Pezizomycotina</taxon>
        <taxon>Dothideomycetes</taxon>
        <taxon>Dothideomycetidae</taxon>
        <taxon>Mycosphaerellales</taxon>
        <taxon>Teratosphaeriaceae</taxon>
        <taxon>Friedmanniomyces</taxon>
    </lineage>
</organism>
<dbReference type="EMBL" id="JASUXU010000010">
    <property type="protein sequence ID" value="KAK0324402.1"/>
    <property type="molecule type" value="Genomic_DNA"/>
</dbReference>
<dbReference type="PANTHER" id="PTHR11042">
    <property type="entry name" value="EUKARYOTIC TRANSLATION INITIATION FACTOR 2-ALPHA KINASE EIF2-ALPHA KINASE -RELATED"/>
    <property type="match status" value="1"/>
</dbReference>
<evidence type="ECO:0000256" key="4">
    <source>
        <dbReference type="ARBA" id="ARBA00022840"/>
    </source>
</evidence>
<reference evidence="8" key="1">
    <citation type="submission" date="2021-12" db="EMBL/GenBank/DDBJ databases">
        <title>Black yeast isolated from Biological Soil Crust.</title>
        <authorList>
            <person name="Kurbessoian T."/>
        </authorList>
    </citation>
    <scope>NUCLEOTIDE SEQUENCE</scope>
    <source>
        <strain evidence="8">CCFEE 5208</strain>
    </source>
</reference>
<feature type="binding site" evidence="5">
    <location>
        <position position="260"/>
    </location>
    <ligand>
        <name>ATP</name>
        <dbReference type="ChEBI" id="CHEBI:30616"/>
    </ligand>
</feature>
<dbReference type="GO" id="GO:0005524">
    <property type="term" value="F:ATP binding"/>
    <property type="evidence" value="ECO:0007669"/>
    <property type="project" value="UniProtKB-UniRule"/>
</dbReference>
<keyword evidence="2 5" id="KW-0547">Nucleotide-binding</keyword>
<evidence type="ECO:0000256" key="2">
    <source>
        <dbReference type="ARBA" id="ARBA00022741"/>
    </source>
</evidence>
<evidence type="ECO:0000313" key="9">
    <source>
        <dbReference type="Proteomes" id="UP001168146"/>
    </source>
</evidence>
<evidence type="ECO:0000256" key="6">
    <source>
        <dbReference type="SAM" id="Coils"/>
    </source>
</evidence>
<name>A0AAN6FTX3_9PEZI</name>
<dbReference type="InterPro" id="IPR000719">
    <property type="entry name" value="Prot_kinase_dom"/>
</dbReference>
<keyword evidence="1" id="KW-0808">Transferase</keyword>
<accession>A0AAN6FTX3</accession>
<dbReference type="PROSITE" id="PS50011">
    <property type="entry name" value="PROTEIN_KINASE_DOM"/>
    <property type="match status" value="1"/>
</dbReference>
<feature type="domain" description="Protein kinase" evidence="7">
    <location>
        <begin position="231"/>
        <end position="523"/>
    </location>
</feature>
<dbReference type="CDD" id="cd00180">
    <property type="entry name" value="PKc"/>
    <property type="match status" value="1"/>
</dbReference>
<dbReference type="AlphaFoldDB" id="A0AAN6FTX3"/>
<sequence>MADSTAIAWQDVIRSKHSAFASRRCELLPRVDSERSFRPVFEALCRREYEYNHSRLLASLSFACINAFAKAVDAVFRHDGPSTLGHLVFGGCFAVVQCGCEARMPISEVVSILYTLNIAVPSLALNIPRFPRDPAVQAPLRSLFSTYIDMLLVTIDCFTAERSRASPSYQDVLTSKLQEAAREFQEQKSAYEDALDRAQRNEARALSTSSYASIGSVSGFHLNPTNSQPQFITKDTLGKGFYGRVHEVRESSTGRVYARKQIYLGHRGSDTALALMHVVTRECDTMERLSHPHIIKMCFSFQEDDHYYIFMQPVADEDLRTYLGACVKQDYPESKLRSIFQWFGCLLKALSFAHGRDIVHYDVEPANILVKAEGERLQIYLADFGMAKDFSEHSTGMTGRDNVRGTPIYRAPEVKPHAYHGPMSDIFSLGCVFSEMLTVCCQRSLEEYENYRYTPRDDSIAFRANLPRVQDWLGELEGAHEGAAFETTIHLTGRMIKEDPDRRRSAPDAVNLLKGTSGFRNLFCLECLSQG</sequence>
<keyword evidence="3" id="KW-0418">Kinase</keyword>